<keyword evidence="7" id="KW-1185">Reference proteome</keyword>
<sequence length="116" mass="12736">MTAKQDRFCMKDTMEPAHLGSHVGQTASGIYTCACCNSTLFHSSKKIDTGSGYATFISPIEHGSVGYKHHEGSWLHHPLDTGIHCEYCGSHLGNVREDGPPPHGRRYMVNSACLKF</sequence>
<proteinExistence type="inferred from homology"/>
<protein>
    <recommendedName>
        <fullName evidence="2">peptide-methionine (R)-S-oxide reductase</fullName>
        <ecNumber evidence="2">1.8.4.12</ecNumber>
    </recommendedName>
</protein>
<dbReference type="Proteomes" id="UP000011087">
    <property type="component" value="Unassembled WGS sequence"/>
</dbReference>
<organism evidence="6 7">
    <name type="scientific">Guillardia theta (strain CCMP2712)</name>
    <name type="common">Cryptophyte</name>
    <dbReference type="NCBI Taxonomy" id="905079"/>
    <lineage>
        <taxon>Eukaryota</taxon>
        <taxon>Cryptophyceae</taxon>
        <taxon>Pyrenomonadales</taxon>
        <taxon>Geminigeraceae</taxon>
        <taxon>Guillardia</taxon>
    </lineage>
</organism>
<dbReference type="InterPro" id="IPR002579">
    <property type="entry name" value="Met_Sox_Rdtase_MsrB_dom"/>
</dbReference>
<evidence type="ECO:0000313" key="7">
    <source>
        <dbReference type="Proteomes" id="UP000011087"/>
    </source>
</evidence>
<dbReference type="InterPro" id="IPR028427">
    <property type="entry name" value="Met_Sox_Rdtase_MsrB"/>
</dbReference>
<accession>A0A0C3U1A4</accession>
<reference evidence="7" key="2">
    <citation type="submission" date="2012-11" db="EMBL/GenBank/DDBJ databases">
        <authorList>
            <person name="Kuo A."/>
            <person name="Curtis B.A."/>
            <person name="Tanifuji G."/>
            <person name="Burki F."/>
            <person name="Gruber A."/>
            <person name="Irimia M."/>
            <person name="Maruyama S."/>
            <person name="Arias M.C."/>
            <person name="Ball S.G."/>
            <person name="Gile G.H."/>
            <person name="Hirakawa Y."/>
            <person name="Hopkins J.F."/>
            <person name="Rensing S.A."/>
            <person name="Schmutz J."/>
            <person name="Symeonidi A."/>
            <person name="Elias M."/>
            <person name="Eveleigh R.J."/>
            <person name="Herman E.K."/>
            <person name="Klute M.J."/>
            <person name="Nakayama T."/>
            <person name="Obornik M."/>
            <person name="Reyes-Prieto A."/>
            <person name="Armbrust E.V."/>
            <person name="Aves S.J."/>
            <person name="Beiko R.G."/>
            <person name="Coutinho P."/>
            <person name="Dacks J.B."/>
            <person name="Durnford D.G."/>
            <person name="Fast N.M."/>
            <person name="Green B.R."/>
            <person name="Grisdale C."/>
            <person name="Hempe F."/>
            <person name="Henrissat B."/>
            <person name="Hoppner M.P."/>
            <person name="Ishida K.-I."/>
            <person name="Kim E."/>
            <person name="Koreny L."/>
            <person name="Kroth P.G."/>
            <person name="Liu Y."/>
            <person name="Malik S.-B."/>
            <person name="Maier U.G."/>
            <person name="McRose D."/>
            <person name="Mock T."/>
            <person name="Neilson J.A."/>
            <person name="Onodera N.T."/>
            <person name="Poole A.M."/>
            <person name="Pritham E.J."/>
            <person name="Richards T.A."/>
            <person name="Rocap G."/>
            <person name="Roy S.W."/>
            <person name="Sarai C."/>
            <person name="Schaack S."/>
            <person name="Shirato S."/>
            <person name="Slamovits C.H."/>
            <person name="Spencer D.F."/>
            <person name="Suzuki S."/>
            <person name="Worden A.Z."/>
            <person name="Zauner S."/>
            <person name="Barry K."/>
            <person name="Bell C."/>
            <person name="Bharti A.K."/>
            <person name="Crow J.A."/>
            <person name="Grimwood J."/>
            <person name="Kramer R."/>
            <person name="Lindquist E."/>
            <person name="Lucas S."/>
            <person name="Salamov A."/>
            <person name="McFadden G.I."/>
            <person name="Lane C.E."/>
            <person name="Keeling P.J."/>
            <person name="Gray M.W."/>
            <person name="Grigoriev I.V."/>
            <person name="Archibald J.M."/>
        </authorList>
    </citation>
    <scope>NUCLEOTIDE SEQUENCE</scope>
    <source>
        <strain evidence="7">CCMP2712</strain>
    </source>
</reference>
<dbReference type="InterPro" id="IPR011057">
    <property type="entry name" value="Mss4-like_sf"/>
</dbReference>
<dbReference type="EnsemblProtists" id="EKX49942">
    <property type="protein sequence ID" value="EKX49942"/>
    <property type="gene ID" value="GUITHDRAFT_56114"/>
</dbReference>
<evidence type="ECO:0000313" key="6">
    <source>
        <dbReference type="EnsemblProtists" id="EKX49942"/>
    </source>
</evidence>
<dbReference type="PANTHER" id="PTHR10173:SF52">
    <property type="entry name" value="METHIONINE-R-SULFOXIDE REDUCTASE B1"/>
    <property type="match status" value="1"/>
</dbReference>
<dbReference type="PANTHER" id="PTHR10173">
    <property type="entry name" value="METHIONINE SULFOXIDE REDUCTASE"/>
    <property type="match status" value="1"/>
</dbReference>
<reference evidence="7" key="1">
    <citation type="journal article" date="2012" name="Nature">
        <title>Algal genomes reveal evolutionary mosaicism and the fate of nucleomorphs.</title>
        <authorList>
            <consortium name="DOE Joint Genome Institute"/>
            <person name="Curtis B.A."/>
            <person name="Tanifuji G."/>
            <person name="Burki F."/>
            <person name="Gruber A."/>
            <person name="Irimia M."/>
            <person name="Maruyama S."/>
            <person name="Arias M.C."/>
            <person name="Ball S.G."/>
            <person name="Gile G.H."/>
            <person name="Hirakawa Y."/>
            <person name="Hopkins J.F."/>
            <person name="Kuo A."/>
            <person name="Rensing S.A."/>
            <person name="Schmutz J."/>
            <person name="Symeonidi A."/>
            <person name="Elias M."/>
            <person name="Eveleigh R.J."/>
            <person name="Herman E.K."/>
            <person name="Klute M.J."/>
            <person name="Nakayama T."/>
            <person name="Obornik M."/>
            <person name="Reyes-Prieto A."/>
            <person name="Armbrust E.V."/>
            <person name="Aves S.J."/>
            <person name="Beiko R.G."/>
            <person name="Coutinho P."/>
            <person name="Dacks J.B."/>
            <person name="Durnford D.G."/>
            <person name="Fast N.M."/>
            <person name="Green B.R."/>
            <person name="Grisdale C.J."/>
            <person name="Hempel F."/>
            <person name="Henrissat B."/>
            <person name="Hoppner M.P."/>
            <person name="Ishida K."/>
            <person name="Kim E."/>
            <person name="Koreny L."/>
            <person name="Kroth P.G."/>
            <person name="Liu Y."/>
            <person name="Malik S.B."/>
            <person name="Maier U.G."/>
            <person name="McRose D."/>
            <person name="Mock T."/>
            <person name="Neilson J.A."/>
            <person name="Onodera N.T."/>
            <person name="Poole A.M."/>
            <person name="Pritham E.J."/>
            <person name="Richards T.A."/>
            <person name="Rocap G."/>
            <person name="Roy S.W."/>
            <person name="Sarai C."/>
            <person name="Schaack S."/>
            <person name="Shirato S."/>
            <person name="Slamovits C.H."/>
            <person name="Spencer D.F."/>
            <person name="Suzuki S."/>
            <person name="Worden A.Z."/>
            <person name="Zauner S."/>
            <person name="Barry K."/>
            <person name="Bell C."/>
            <person name="Bharti A.K."/>
            <person name="Crow J.A."/>
            <person name="Grimwood J."/>
            <person name="Kramer R."/>
            <person name="Lindquist E."/>
            <person name="Lucas S."/>
            <person name="Salamov A."/>
            <person name="McFadden G.I."/>
            <person name="Lane C.E."/>
            <person name="Keeling P.J."/>
            <person name="Gray M.W."/>
            <person name="Grigoriev I.V."/>
            <person name="Archibald J.M."/>
        </authorList>
    </citation>
    <scope>NUCLEOTIDE SEQUENCE</scope>
    <source>
        <strain evidence="7">CCMP2712</strain>
    </source>
</reference>
<evidence type="ECO:0000256" key="3">
    <source>
        <dbReference type="ARBA" id="ARBA00023002"/>
    </source>
</evidence>
<evidence type="ECO:0000256" key="4">
    <source>
        <dbReference type="ARBA" id="ARBA00048488"/>
    </source>
</evidence>
<dbReference type="PaxDb" id="55529-EKX49942"/>
<comment type="catalytic activity">
    <reaction evidence="4">
        <text>L-methionyl-[protein] + [thioredoxin]-disulfide + H2O = L-methionyl-(R)-S-oxide-[protein] + [thioredoxin]-dithiol</text>
        <dbReference type="Rhea" id="RHEA:24164"/>
        <dbReference type="Rhea" id="RHEA-COMP:10698"/>
        <dbReference type="Rhea" id="RHEA-COMP:10700"/>
        <dbReference type="Rhea" id="RHEA-COMP:12313"/>
        <dbReference type="Rhea" id="RHEA-COMP:12314"/>
        <dbReference type="ChEBI" id="CHEBI:15377"/>
        <dbReference type="ChEBI" id="CHEBI:16044"/>
        <dbReference type="ChEBI" id="CHEBI:29950"/>
        <dbReference type="ChEBI" id="CHEBI:45764"/>
        <dbReference type="ChEBI" id="CHEBI:50058"/>
        <dbReference type="EC" id="1.8.4.12"/>
    </reaction>
</comment>
<reference evidence="6" key="3">
    <citation type="submission" date="2016-03" db="UniProtKB">
        <authorList>
            <consortium name="EnsemblProtists"/>
        </authorList>
    </citation>
    <scope>IDENTIFICATION</scope>
</reference>
<dbReference type="Pfam" id="PF01641">
    <property type="entry name" value="SelR"/>
    <property type="match status" value="1"/>
</dbReference>
<keyword evidence="3" id="KW-0560">Oxidoreductase</keyword>
<dbReference type="HOGENOM" id="CLU_031040_8_5_1"/>
<dbReference type="PROSITE" id="PS51790">
    <property type="entry name" value="MSRB"/>
    <property type="match status" value="1"/>
</dbReference>
<dbReference type="Gene3D" id="2.170.150.20">
    <property type="entry name" value="Peptide methionine sulfoxide reductase"/>
    <property type="match status" value="1"/>
</dbReference>
<feature type="domain" description="MsrB" evidence="5">
    <location>
        <begin position="1"/>
        <end position="116"/>
    </location>
</feature>
<evidence type="ECO:0000256" key="1">
    <source>
        <dbReference type="ARBA" id="ARBA00007174"/>
    </source>
</evidence>
<comment type="similarity">
    <text evidence="1">Belongs to the MsrB Met sulfoxide reductase family.</text>
</comment>
<evidence type="ECO:0000259" key="5">
    <source>
        <dbReference type="PROSITE" id="PS51790"/>
    </source>
</evidence>
<name>A0A0C3U1A4_GUITC</name>
<dbReference type="STRING" id="905079.L1JNC0"/>
<evidence type="ECO:0000256" key="2">
    <source>
        <dbReference type="ARBA" id="ARBA00012499"/>
    </source>
</evidence>
<dbReference type="OrthoDB" id="44061at2759"/>
<dbReference type="EC" id="1.8.4.12" evidence="2"/>
<dbReference type="SUPFAM" id="SSF51316">
    <property type="entry name" value="Mss4-like"/>
    <property type="match status" value="1"/>
</dbReference>
<dbReference type="eggNOG" id="KOG0856">
    <property type="taxonomic scope" value="Eukaryota"/>
</dbReference>